<gene>
    <name evidence="2" type="ORF">DIU77_015035</name>
</gene>
<evidence type="ECO:0000313" key="3">
    <source>
        <dbReference type="Proteomes" id="UP000249324"/>
    </source>
</evidence>
<dbReference type="EMBL" id="QGUI02000232">
    <property type="protein sequence ID" value="MFO7193554.1"/>
    <property type="molecule type" value="Genomic_DNA"/>
</dbReference>
<reference evidence="2 3" key="1">
    <citation type="journal article" date="2021" name="BMC Genomics">
        <title>Genome-resolved metagenome and metatranscriptome analyses of thermophilic composting reveal key bacterial players and their metabolic interactions.</title>
        <authorList>
            <person name="Braga L.P.P."/>
            <person name="Pereira R.V."/>
            <person name="Martins L.F."/>
            <person name="Moura L.M.S."/>
            <person name="Sanchez F.B."/>
            <person name="Patane J.S.L."/>
            <person name="da Silva A.M."/>
            <person name="Setubal J.C."/>
        </authorList>
    </citation>
    <scope>NUCLEOTIDE SEQUENCE [LARGE SCALE GENOMIC DNA]</scope>
    <source>
        <strain evidence="2">ZC4RG45</strain>
    </source>
</reference>
<evidence type="ECO:0000256" key="1">
    <source>
        <dbReference type="SAM" id="MobiDB-lite"/>
    </source>
</evidence>
<feature type="region of interest" description="Disordered" evidence="1">
    <location>
        <begin position="125"/>
        <end position="242"/>
    </location>
</feature>
<dbReference type="AlphaFoldDB" id="A0ABD6FL01"/>
<evidence type="ECO:0000313" key="2">
    <source>
        <dbReference type="EMBL" id="MFO7193554.1"/>
    </source>
</evidence>
<sequence length="332" mass="35480">MPPSHSDDQPDIPAQKTGSREAATSDEPGQTAGRNSAEPDAPKPPQRTRVTLTPATEETEDVRVYVAPPPGGLSKFDLGNVPASVTPPRSWRKAAWFATMSSCGVAVALVLAGSYLVGQSPHTTDVEGWTGFRGQPPVMHDEGIADRDPDDGGPTRSAPGSSSSEPQRIADMADITDTSNSGNTTPGGTTPSAKPSTPDTPTSPGDSTKPTSPPEKPPPVTAPREIRRDSIFNFPPDAKTMGDRSETFLNEITEHPEVAHAQTGGDLYAQGPEALAKRYADIAYFEVKHIYIDQKNRVTVNTVNVVYQDGTSETQQCTLRFEEGDKITQDCR</sequence>
<protein>
    <submittedName>
        <fullName evidence="2">Uncharacterized protein</fullName>
    </submittedName>
</protein>
<proteinExistence type="predicted"/>
<name>A0ABD6FL01_9PSEU</name>
<accession>A0ABD6FL01</accession>
<organism evidence="2 3">
    <name type="scientific">Thermocrispum agreste</name>
    <dbReference type="NCBI Taxonomy" id="37925"/>
    <lineage>
        <taxon>Bacteria</taxon>
        <taxon>Bacillati</taxon>
        <taxon>Actinomycetota</taxon>
        <taxon>Actinomycetes</taxon>
        <taxon>Pseudonocardiales</taxon>
        <taxon>Pseudonocardiaceae</taxon>
        <taxon>Thermocrispum</taxon>
    </lineage>
</organism>
<dbReference type="Proteomes" id="UP000249324">
    <property type="component" value="Unassembled WGS sequence"/>
</dbReference>
<feature type="compositionally biased region" description="Pro residues" evidence="1">
    <location>
        <begin position="211"/>
        <end position="221"/>
    </location>
</feature>
<feature type="compositionally biased region" description="Low complexity" evidence="1">
    <location>
        <begin position="178"/>
        <end position="210"/>
    </location>
</feature>
<feature type="region of interest" description="Disordered" evidence="1">
    <location>
        <begin position="1"/>
        <end position="81"/>
    </location>
</feature>
<comment type="caution">
    <text evidence="2">The sequence shown here is derived from an EMBL/GenBank/DDBJ whole genome shotgun (WGS) entry which is preliminary data.</text>
</comment>